<sequence length="339" mass="37247">MSFWVTVPSCSIRTEHGESVVYYLVQVGVELGNGDRTRHSVIRRFSDFRSLHTKLRSSFRKKKVPDPPQKQSFRRVNSSSAMIEERRHQLQSWLWKILEDTDLSHSSHIRDFLELALARRAKPFPAELDRPGDPPRVVRTDPWGGSNHNSRSRGATLDSFNVQKMSLSEATGANGGWQPELGYDSDESNFSAEASQDSQGSAPPSVGGASSSSGAIFTEDGDAQNALMKIQELNQGEAKSAVDKGKAKVGEPVVEPAGVEAMRTSARERGDSRPSGKLALPVHHHANVRRILETLKRRQQVAGADLEESVTFSQSEVATKDLLAAKVPSYLTKTHPAVP</sequence>
<proteinExistence type="predicted"/>
<dbReference type="PANTHER" id="PTHR46856">
    <property type="entry name" value="PX DOMAIN-CONTAINING PROTEIN EREL1-RELATED"/>
    <property type="match status" value="1"/>
</dbReference>
<dbReference type="InterPro" id="IPR044588">
    <property type="entry name" value="EREX-like"/>
</dbReference>
<keyword evidence="4" id="KW-1185">Reference proteome</keyword>
<dbReference type="Proteomes" id="UP001190700">
    <property type="component" value="Unassembled WGS sequence"/>
</dbReference>
<evidence type="ECO:0000259" key="2">
    <source>
        <dbReference type="PROSITE" id="PS50195"/>
    </source>
</evidence>
<evidence type="ECO:0000256" key="1">
    <source>
        <dbReference type="SAM" id="MobiDB-lite"/>
    </source>
</evidence>
<dbReference type="Pfam" id="PF00787">
    <property type="entry name" value="PX"/>
    <property type="match status" value="1"/>
</dbReference>
<organism evidence="3 4">
    <name type="scientific">Cymbomonas tetramitiformis</name>
    <dbReference type="NCBI Taxonomy" id="36881"/>
    <lineage>
        <taxon>Eukaryota</taxon>
        <taxon>Viridiplantae</taxon>
        <taxon>Chlorophyta</taxon>
        <taxon>Pyramimonadophyceae</taxon>
        <taxon>Pyramimonadales</taxon>
        <taxon>Pyramimonadaceae</taxon>
        <taxon>Cymbomonas</taxon>
    </lineage>
</organism>
<feature type="domain" description="PX" evidence="2">
    <location>
        <begin position="1"/>
        <end position="120"/>
    </location>
</feature>
<dbReference type="InterPro" id="IPR001683">
    <property type="entry name" value="PX_dom"/>
</dbReference>
<evidence type="ECO:0000313" key="4">
    <source>
        <dbReference type="Proteomes" id="UP001190700"/>
    </source>
</evidence>
<comment type="caution">
    <text evidence="3">The sequence shown here is derived from an EMBL/GenBank/DDBJ whole genome shotgun (WGS) entry which is preliminary data.</text>
</comment>
<dbReference type="SMART" id="SM00312">
    <property type="entry name" value="PX"/>
    <property type="match status" value="1"/>
</dbReference>
<dbReference type="GO" id="GO:0005768">
    <property type="term" value="C:endosome"/>
    <property type="evidence" value="ECO:0007669"/>
    <property type="project" value="UniProtKB-ARBA"/>
</dbReference>
<feature type="region of interest" description="Disordered" evidence="1">
    <location>
        <begin position="170"/>
        <end position="217"/>
    </location>
</feature>
<dbReference type="InterPro" id="IPR036871">
    <property type="entry name" value="PX_dom_sf"/>
</dbReference>
<dbReference type="Gene3D" id="3.30.1520.10">
    <property type="entry name" value="Phox-like domain"/>
    <property type="match status" value="1"/>
</dbReference>
<feature type="region of interest" description="Disordered" evidence="1">
    <location>
        <begin position="125"/>
        <end position="157"/>
    </location>
</feature>
<dbReference type="GO" id="GO:0035091">
    <property type="term" value="F:phosphatidylinositol binding"/>
    <property type="evidence" value="ECO:0007669"/>
    <property type="project" value="InterPro"/>
</dbReference>
<dbReference type="PROSITE" id="PS50195">
    <property type="entry name" value="PX"/>
    <property type="match status" value="1"/>
</dbReference>
<name>A0AAE0FIX4_9CHLO</name>
<gene>
    <name evidence="3" type="ORF">CYMTET_30633</name>
</gene>
<dbReference type="SUPFAM" id="SSF64268">
    <property type="entry name" value="PX domain"/>
    <property type="match status" value="1"/>
</dbReference>
<dbReference type="EMBL" id="LGRX02017735">
    <property type="protein sequence ID" value="KAK3260413.1"/>
    <property type="molecule type" value="Genomic_DNA"/>
</dbReference>
<protein>
    <recommendedName>
        <fullName evidence="2">PX domain-containing protein</fullName>
    </recommendedName>
</protein>
<reference evidence="3 4" key="1">
    <citation type="journal article" date="2015" name="Genome Biol. Evol.">
        <title>Comparative Genomics of a Bacterivorous Green Alga Reveals Evolutionary Causalities and Consequences of Phago-Mixotrophic Mode of Nutrition.</title>
        <authorList>
            <person name="Burns J.A."/>
            <person name="Paasch A."/>
            <person name="Narechania A."/>
            <person name="Kim E."/>
        </authorList>
    </citation>
    <scope>NUCLEOTIDE SEQUENCE [LARGE SCALE GENOMIC DNA]</scope>
    <source>
        <strain evidence="3 4">PLY_AMNH</strain>
    </source>
</reference>
<feature type="compositionally biased region" description="Low complexity" evidence="1">
    <location>
        <begin position="198"/>
        <end position="215"/>
    </location>
</feature>
<dbReference type="PANTHER" id="PTHR46856:SF1">
    <property type="entry name" value="PX DOMAIN-CONTAINING PROTEIN EREL1-RELATED"/>
    <property type="match status" value="1"/>
</dbReference>
<dbReference type="GO" id="GO:0015031">
    <property type="term" value="P:protein transport"/>
    <property type="evidence" value="ECO:0007669"/>
    <property type="project" value="InterPro"/>
</dbReference>
<feature type="compositionally biased region" description="Basic and acidic residues" evidence="1">
    <location>
        <begin position="127"/>
        <end position="139"/>
    </location>
</feature>
<dbReference type="AlphaFoldDB" id="A0AAE0FIX4"/>
<dbReference type="CDD" id="cd06093">
    <property type="entry name" value="PX_domain"/>
    <property type="match status" value="1"/>
</dbReference>
<evidence type="ECO:0000313" key="3">
    <source>
        <dbReference type="EMBL" id="KAK3260413.1"/>
    </source>
</evidence>
<accession>A0AAE0FIX4</accession>
<feature type="compositionally biased region" description="Polar residues" evidence="1">
    <location>
        <begin position="188"/>
        <end position="197"/>
    </location>
</feature>
<feature type="compositionally biased region" description="Polar residues" evidence="1">
    <location>
        <begin position="146"/>
        <end position="157"/>
    </location>
</feature>